<dbReference type="GO" id="GO:0005886">
    <property type="term" value="C:plasma membrane"/>
    <property type="evidence" value="ECO:0007669"/>
    <property type="project" value="InterPro"/>
</dbReference>
<feature type="domain" description="Translocation and assembly module TamB C-terminal" evidence="5">
    <location>
        <begin position="1122"/>
        <end position="1455"/>
    </location>
</feature>
<dbReference type="Pfam" id="PF04357">
    <property type="entry name" value="TamB"/>
    <property type="match status" value="1"/>
</dbReference>
<comment type="caution">
    <text evidence="6">The sequence shown here is derived from an EMBL/GenBank/DDBJ whole genome shotgun (WGS) entry which is preliminary data.</text>
</comment>
<name>A0A367ZMQ2_9BACT</name>
<dbReference type="InterPro" id="IPR007452">
    <property type="entry name" value="TamB_C"/>
</dbReference>
<organism evidence="6 7">
    <name type="scientific">Candidatus Ozemobacter sibiricus</name>
    <dbReference type="NCBI Taxonomy" id="2268124"/>
    <lineage>
        <taxon>Bacteria</taxon>
        <taxon>Candidatus Ozemobacteria</taxon>
        <taxon>Candidatus Ozemobacterales</taxon>
        <taxon>Candidatus Ozemobacteraceae</taxon>
        <taxon>Candidatus Ozemobacter</taxon>
    </lineage>
</organism>
<proteinExistence type="predicted"/>
<keyword evidence="2" id="KW-0812">Transmembrane</keyword>
<dbReference type="EMBL" id="QOQW01000015">
    <property type="protein sequence ID" value="RCK79137.1"/>
    <property type="molecule type" value="Genomic_DNA"/>
</dbReference>
<protein>
    <recommendedName>
        <fullName evidence="5">Translocation and assembly module TamB C-terminal domain-containing protein</fullName>
    </recommendedName>
</protein>
<gene>
    <name evidence="6" type="ORF">OZSIB_0251</name>
</gene>
<evidence type="ECO:0000256" key="3">
    <source>
        <dbReference type="ARBA" id="ARBA00022989"/>
    </source>
</evidence>
<evidence type="ECO:0000256" key="2">
    <source>
        <dbReference type="ARBA" id="ARBA00022692"/>
    </source>
</evidence>
<accession>A0A367ZMQ2</accession>
<evidence type="ECO:0000313" key="7">
    <source>
        <dbReference type="Proteomes" id="UP000252355"/>
    </source>
</evidence>
<keyword evidence="4" id="KW-0472">Membrane</keyword>
<dbReference type="PANTHER" id="PTHR36985">
    <property type="entry name" value="TRANSLOCATION AND ASSEMBLY MODULE SUBUNIT TAMB"/>
    <property type="match status" value="1"/>
</dbReference>
<evidence type="ECO:0000256" key="4">
    <source>
        <dbReference type="ARBA" id="ARBA00023136"/>
    </source>
</evidence>
<comment type="subcellular location">
    <subcellularLocation>
        <location evidence="1">Membrane</location>
        <topology evidence="1">Single-pass membrane protein</topology>
    </subcellularLocation>
</comment>
<sequence>MRRLRGCLVWGLALTFLTMLLGWVFFPPSLVLPDSVRAEIDRRLEGRLGVAIRTGQIRLAHVAGRVEVASLAIALPGEPPFLTASEAVLTFPSGTGLSEFVLGRAEPESLDIDGVRVDLRTSHPDLTMAPRARPGQPPPLKRVRVGGLQLSTWAGEFGFPVLALLIDRAKGMANASLHLAENPFGGQVWASAAIPLASGEAALNIRVREFQAGSIPGLLWLQWWYGLRLASGTLDADLAWQGPLHRWLGKGAIDLMALARREVTGRLALRGVDIGYQGLQGQIRLDLERPAPTLARWSLGLTAATGTLSLTGTWDATAGLPGRVAFQVAASGFQIEPAWLTRFHQGRETGFTPGLLEMQAQGWTDGTTLETRGQATATRWLYEGRDLGAIGLAWTQTNALATATFSAQPFGGTLTGSAVLERLATGSYAGQVEGQVDGLDLSAVPGLPAIERSGIGRGPFRLRFPAEGGKVAYEADLEIARLRIRAFRAAKVRARLSGIGSQWELHDPQAEFDNGGRILLQGQVTPAGFNATGACDGIDLQVFGLSPAIASGPISFAGSLSGPLDEPVLRGNLWTDRGAVLGHPLASFKAGLELARGQLTLAPILARGPGESQFDGFLAYDFRRRRLTGYHIGGLDLDLRYLRPLLGPNANLLDGRISGHLHYPDQPGSAMVGYRLRSIGLQVGSETIDAVEIEGTFGGGQGEVRRLDLAAFKGTVTGQGRFLDKNTFLGTIRADRLQVQQIRSLTPWLPEAKGEITLDGHLNWSTSQRTGRFTLLGKDLRIRGRDLGTLGAEVIIDTERLKVLQARFDRIGVSASGDLAWSGRQPYQAVLRLEKTDLSFLPAAHGWKAFGKDDLVVDGLCRVEGTLARGPPDMIDATLSRVQIRRGQDVISSPRPVEIRYQNGLVELRQFELGFKEGLFGLQGTYEPGGTMALTVAGSNFSLQALGNLLEIPEWAVGGNLSLQATLHGTTSHPHLKGHLRIADCAMAGRVVPEIRMGCELTPARLQLEELRVRLPHVQITAAGTVPFPAEGSTESMDLRVQVASGVLLDLPTYLPEVFQHASGTIRAGLHLTGHPRRPAVAGDFQVNADTLAFRGMRTPLKQVVVAARTQNGVIEIDPIAARLGRGTLSGRGRLDFTTGLGSMSIDLRGDKLDFAWGGLEANGVSVSATAQGDPYHPVVRGLLRISRGRFNIAEGLGGMMINRMPLPLESLDYRVDIEAPRNFWVRHSFLNAEMRGKVGLSGTLATYRLDGTIQCVQGWLFFQRRKFLIENGELRFGDREGIIDPYLFLKSSTNVQNTQIFLTLDGQLSSFTPRLYSSPPMAEGDLFALLTLGRSLEQAHQTDARDLFEKEILEGLKNTYLSGLLSSTLSTAFNLDELYLGSLFDRTTGITRSFLRVGKYVGRNFFFAYEGTMTNEGQKTYIIEYRLPRGFLLNLEVEKPINRTRIGVKYDWRF</sequence>
<evidence type="ECO:0000256" key="1">
    <source>
        <dbReference type="ARBA" id="ARBA00004167"/>
    </source>
</evidence>
<evidence type="ECO:0000313" key="6">
    <source>
        <dbReference type="EMBL" id="RCK79137.1"/>
    </source>
</evidence>
<evidence type="ECO:0000259" key="5">
    <source>
        <dbReference type="Pfam" id="PF04357"/>
    </source>
</evidence>
<dbReference type="GO" id="GO:0097347">
    <property type="term" value="C:TAM protein secretion complex"/>
    <property type="evidence" value="ECO:0007669"/>
    <property type="project" value="TreeGrafter"/>
</dbReference>
<dbReference type="GO" id="GO:0009306">
    <property type="term" value="P:protein secretion"/>
    <property type="evidence" value="ECO:0007669"/>
    <property type="project" value="InterPro"/>
</dbReference>
<reference evidence="6 7" key="1">
    <citation type="submission" date="2018-05" db="EMBL/GenBank/DDBJ databases">
        <title>A metagenomic window into the 2 km-deep terrestrial subsurface aquifer revealed taxonomically and functionally diverse microbial community comprising novel uncultured bacterial lineages.</title>
        <authorList>
            <person name="Kadnikov V.V."/>
            <person name="Mardanov A.V."/>
            <person name="Beletsky A.V."/>
            <person name="Banks D."/>
            <person name="Pimenov N.V."/>
            <person name="Frank Y.A."/>
            <person name="Karnachuk O.V."/>
            <person name="Ravin N.V."/>
        </authorList>
    </citation>
    <scope>NUCLEOTIDE SEQUENCE [LARGE SCALE GENOMIC DNA]</scope>
    <source>
        <strain evidence="6">BY5</strain>
    </source>
</reference>
<dbReference type="Proteomes" id="UP000252355">
    <property type="component" value="Unassembled WGS sequence"/>
</dbReference>
<keyword evidence="3" id="KW-1133">Transmembrane helix</keyword>
<dbReference type="PANTHER" id="PTHR36985:SF1">
    <property type="entry name" value="TRANSLOCATION AND ASSEMBLY MODULE SUBUNIT TAMB"/>
    <property type="match status" value="1"/>
</dbReference>